<accession>A0A6J5UAF7</accession>
<evidence type="ECO:0000313" key="3">
    <source>
        <dbReference type="Proteomes" id="UP000507222"/>
    </source>
</evidence>
<reference evidence="2 3" key="1">
    <citation type="submission" date="2020-05" db="EMBL/GenBank/DDBJ databases">
        <authorList>
            <person name="Campoy J."/>
            <person name="Schneeberger K."/>
            <person name="Spophaly S."/>
        </authorList>
    </citation>
    <scope>NUCLEOTIDE SEQUENCE [LARGE SCALE GENOMIC DNA]</scope>
    <source>
        <strain evidence="2">PruArmRojPasFocal</strain>
    </source>
</reference>
<feature type="compositionally biased region" description="Basic residues" evidence="1">
    <location>
        <begin position="37"/>
        <end position="46"/>
    </location>
</feature>
<proteinExistence type="predicted"/>
<feature type="compositionally biased region" description="Low complexity" evidence="1">
    <location>
        <begin position="78"/>
        <end position="90"/>
    </location>
</feature>
<feature type="compositionally biased region" description="Polar residues" evidence="1">
    <location>
        <begin position="16"/>
        <end position="36"/>
    </location>
</feature>
<protein>
    <submittedName>
        <fullName evidence="2">Uncharacterized protein</fullName>
    </submittedName>
</protein>
<evidence type="ECO:0000256" key="1">
    <source>
        <dbReference type="SAM" id="MobiDB-lite"/>
    </source>
</evidence>
<dbReference type="AlphaFoldDB" id="A0A6J5UAF7"/>
<feature type="region of interest" description="Disordered" evidence="1">
    <location>
        <begin position="69"/>
        <end position="120"/>
    </location>
</feature>
<sequence>MEASACRYHSNKENLPPSSAMANLTNPVPENGSSSKKCNKKTRLRRKPLADITNLYIYGNQSSFGLSDHLPSATLPFSSSSSSVSGSASNSRKRKSTQEDNTNSSKVNSSNSKSLRMGFR</sequence>
<gene>
    <name evidence="2" type="ORF">CURHAP_LOCUS20443</name>
</gene>
<dbReference type="Proteomes" id="UP000507222">
    <property type="component" value="Unassembled WGS sequence"/>
</dbReference>
<feature type="compositionally biased region" description="Low complexity" evidence="1">
    <location>
        <begin position="101"/>
        <end position="114"/>
    </location>
</feature>
<organism evidence="2 3">
    <name type="scientific">Prunus armeniaca</name>
    <name type="common">Apricot</name>
    <name type="synonym">Armeniaca vulgaris</name>
    <dbReference type="NCBI Taxonomy" id="36596"/>
    <lineage>
        <taxon>Eukaryota</taxon>
        <taxon>Viridiplantae</taxon>
        <taxon>Streptophyta</taxon>
        <taxon>Embryophyta</taxon>
        <taxon>Tracheophyta</taxon>
        <taxon>Spermatophyta</taxon>
        <taxon>Magnoliopsida</taxon>
        <taxon>eudicotyledons</taxon>
        <taxon>Gunneridae</taxon>
        <taxon>Pentapetalae</taxon>
        <taxon>rosids</taxon>
        <taxon>fabids</taxon>
        <taxon>Rosales</taxon>
        <taxon>Rosaceae</taxon>
        <taxon>Amygdaloideae</taxon>
        <taxon>Amygdaleae</taxon>
        <taxon>Prunus</taxon>
    </lineage>
</organism>
<name>A0A6J5UAF7_PRUAR</name>
<feature type="region of interest" description="Disordered" evidence="1">
    <location>
        <begin position="1"/>
        <end position="46"/>
    </location>
</feature>
<evidence type="ECO:0000313" key="2">
    <source>
        <dbReference type="EMBL" id="CAB4273203.1"/>
    </source>
</evidence>
<dbReference type="EMBL" id="CAEKDK010000003">
    <property type="protein sequence ID" value="CAB4273203.1"/>
    <property type="molecule type" value="Genomic_DNA"/>
</dbReference>